<keyword evidence="4" id="KW-1185">Reference proteome</keyword>
<evidence type="ECO:0000313" key="3">
    <source>
        <dbReference type="EMBL" id="KAG2222101.1"/>
    </source>
</evidence>
<protein>
    <recommendedName>
        <fullName evidence="2">DUF4097 domain-containing protein</fullName>
    </recommendedName>
</protein>
<sequence length="311" mass="33385">MDFAANIFSQKPTGSDNSDQPDFPPSASDSWEKVTSEFTVPSSVYKGLEIEQKSHKYIKSQVGEANVSVDESLDETTVCFDIFFADPNDKNLVEVKQPSFFTSKRIDIKLDVTVKLSSASALETLAIGLANQIIIINGNHSPVFSNLLLKTGNGRITINEFVTGSIVVLSTANGGITTRGLRGKSITLSTANGYIDAGIDNLSGKLNGSIANGKIEVNVASISGNSTHKLELSSVNGDVDLSLPDTFESTFQTNAVIGRTVIQSSKYPEKIHYERSRTTSHVGGYYGDKTQQTGNNVKLTSVIGRCSVIFG</sequence>
<accession>A0A8H7S3N0</accession>
<gene>
    <name evidence="3" type="ORF">INT45_007987</name>
</gene>
<dbReference type="InterPro" id="IPR025164">
    <property type="entry name" value="Toastrack_DUF4097"/>
</dbReference>
<evidence type="ECO:0000256" key="1">
    <source>
        <dbReference type="SAM" id="MobiDB-lite"/>
    </source>
</evidence>
<dbReference type="OrthoDB" id="2287180at2759"/>
<reference evidence="3 4" key="1">
    <citation type="submission" date="2020-12" db="EMBL/GenBank/DDBJ databases">
        <title>Metabolic potential, ecology and presence of endohyphal bacteria is reflected in genomic diversity of Mucoromycotina.</title>
        <authorList>
            <person name="Muszewska A."/>
            <person name="Okrasinska A."/>
            <person name="Steczkiewicz K."/>
            <person name="Drgas O."/>
            <person name="Orlowska M."/>
            <person name="Perlinska-Lenart U."/>
            <person name="Aleksandrzak-Piekarczyk T."/>
            <person name="Szatraj K."/>
            <person name="Zielenkiewicz U."/>
            <person name="Pilsyk S."/>
            <person name="Malc E."/>
            <person name="Mieczkowski P."/>
            <person name="Kruszewska J.S."/>
            <person name="Biernat P."/>
            <person name="Pawlowska J."/>
        </authorList>
    </citation>
    <scope>NUCLEOTIDE SEQUENCE [LARGE SCALE GENOMIC DNA]</scope>
    <source>
        <strain evidence="3 4">CBS 142.35</strain>
    </source>
</reference>
<feature type="domain" description="DUF4097" evidence="2">
    <location>
        <begin position="104"/>
        <end position="254"/>
    </location>
</feature>
<feature type="region of interest" description="Disordered" evidence="1">
    <location>
        <begin position="1"/>
        <end position="30"/>
    </location>
</feature>
<dbReference type="EMBL" id="JAEPRB010000092">
    <property type="protein sequence ID" value="KAG2222101.1"/>
    <property type="molecule type" value="Genomic_DNA"/>
</dbReference>
<proteinExistence type="predicted"/>
<name>A0A8H7S3N0_9FUNG</name>
<dbReference type="Proteomes" id="UP000646827">
    <property type="component" value="Unassembled WGS sequence"/>
</dbReference>
<dbReference type="AlphaFoldDB" id="A0A8H7S3N0"/>
<evidence type="ECO:0000259" key="2">
    <source>
        <dbReference type="Pfam" id="PF13349"/>
    </source>
</evidence>
<evidence type="ECO:0000313" key="4">
    <source>
        <dbReference type="Proteomes" id="UP000646827"/>
    </source>
</evidence>
<dbReference type="Pfam" id="PF13349">
    <property type="entry name" value="DUF4097"/>
    <property type="match status" value="1"/>
</dbReference>
<organism evidence="3 4">
    <name type="scientific">Circinella minor</name>
    <dbReference type="NCBI Taxonomy" id="1195481"/>
    <lineage>
        <taxon>Eukaryota</taxon>
        <taxon>Fungi</taxon>
        <taxon>Fungi incertae sedis</taxon>
        <taxon>Mucoromycota</taxon>
        <taxon>Mucoromycotina</taxon>
        <taxon>Mucoromycetes</taxon>
        <taxon>Mucorales</taxon>
        <taxon>Lichtheimiaceae</taxon>
        <taxon>Circinella</taxon>
    </lineage>
</organism>
<feature type="compositionally biased region" description="Polar residues" evidence="1">
    <location>
        <begin position="7"/>
        <end position="20"/>
    </location>
</feature>
<comment type="caution">
    <text evidence="3">The sequence shown here is derived from an EMBL/GenBank/DDBJ whole genome shotgun (WGS) entry which is preliminary data.</text>
</comment>